<evidence type="ECO:0000259" key="4">
    <source>
        <dbReference type="PROSITE" id="PS51118"/>
    </source>
</evidence>
<keyword evidence="2" id="KW-0238">DNA-binding</keyword>
<dbReference type="EMBL" id="JBHMDO010000038">
    <property type="protein sequence ID" value="MFB9328885.1"/>
    <property type="molecule type" value="Genomic_DNA"/>
</dbReference>
<dbReference type="RefSeq" id="WP_377498626.1">
    <property type="nucleotide sequence ID" value="NZ_JBHMDO010000038.1"/>
</dbReference>
<evidence type="ECO:0000256" key="2">
    <source>
        <dbReference type="ARBA" id="ARBA00023125"/>
    </source>
</evidence>
<sequence>MPHPSQPGYEPESPCHYRRALEVVSSKWTVLVFYELEEGSKRYSELKKRIEGVTQKMLTQTLRQLERDGLVKRCVYPTVPQTVDYTLTTLGLTLIEPMRILHRWTEAHYDSVLQARRAYDGRLDAADGAEPDLADAANSDSD</sequence>
<evidence type="ECO:0000256" key="3">
    <source>
        <dbReference type="ARBA" id="ARBA00023163"/>
    </source>
</evidence>
<feature type="domain" description="HTH hxlR-type" evidence="4">
    <location>
        <begin position="15"/>
        <end position="113"/>
    </location>
</feature>
<dbReference type="InterPro" id="IPR036388">
    <property type="entry name" value="WH-like_DNA-bd_sf"/>
</dbReference>
<dbReference type="PANTHER" id="PTHR33204:SF37">
    <property type="entry name" value="HTH-TYPE TRANSCRIPTIONAL REGULATOR YODB"/>
    <property type="match status" value="1"/>
</dbReference>
<evidence type="ECO:0000313" key="6">
    <source>
        <dbReference type="Proteomes" id="UP001589747"/>
    </source>
</evidence>
<keyword evidence="3" id="KW-0804">Transcription</keyword>
<dbReference type="SUPFAM" id="SSF46785">
    <property type="entry name" value="Winged helix' DNA-binding domain"/>
    <property type="match status" value="1"/>
</dbReference>
<dbReference type="PROSITE" id="PS51118">
    <property type="entry name" value="HTH_HXLR"/>
    <property type="match status" value="1"/>
</dbReference>
<dbReference type="Pfam" id="PF01638">
    <property type="entry name" value="HxlR"/>
    <property type="match status" value="1"/>
</dbReference>
<accession>A0ABV5KUG9</accession>
<comment type="caution">
    <text evidence="5">The sequence shown here is derived from an EMBL/GenBank/DDBJ whole genome shotgun (WGS) entry which is preliminary data.</text>
</comment>
<evidence type="ECO:0000256" key="1">
    <source>
        <dbReference type="ARBA" id="ARBA00023015"/>
    </source>
</evidence>
<proteinExistence type="predicted"/>
<protein>
    <submittedName>
        <fullName evidence="5">Winged helix-turn-helix transcriptional regulator</fullName>
    </submittedName>
</protein>
<gene>
    <name evidence="5" type="ORF">ACFFSY_23365</name>
</gene>
<dbReference type="PANTHER" id="PTHR33204">
    <property type="entry name" value="TRANSCRIPTIONAL REGULATOR, MARR FAMILY"/>
    <property type="match status" value="1"/>
</dbReference>
<keyword evidence="6" id="KW-1185">Reference proteome</keyword>
<dbReference type="Proteomes" id="UP001589747">
    <property type="component" value="Unassembled WGS sequence"/>
</dbReference>
<keyword evidence="1" id="KW-0805">Transcription regulation</keyword>
<organism evidence="5 6">
    <name type="scientific">Paenibacillus aurantiacus</name>
    <dbReference type="NCBI Taxonomy" id="1936118"/>
    <lineage>
        <taxon>Bacteria</taxon>
        <taxon>Bacillati</taxon>
        <taxon>Bacillota</taxon>
        <taxon>Bacilli</taxon>
        <taxon>Bacillales</taxon>
        <taxon>Paenibacillaceae</taxon>
        <taxon>Paenibacillus</taxon>
    </lineage>
</organism>
<reference evidence="5 6" key="1">
    <citation type="submission" date="2024-09" db="EMBL/GenBank/DDBJ databases">
        <authorList>
            <person name="Sun Q."/>
            <person name="Mori K."/>
        </authorList>
    </citation>
    <scope>NUCLEOTIDE SEQUENCE [LARGE SCALE GENOMIC DNA]</scope>
    <source>
        <strain evidence="5 6">TISTR 2452</strain>
    </source>
</reference>
<dbReference type="InterPro" id="IPR036390">
    <property type="entry name" value="WH_DNA-bd_sf"/>
</dbReference>
<dbReference type="Gene3D" id="1.10.10.10">
    <property type="entry name" value="Winged helix-like DNA-binding domain superfamily/Winged helix DNA-binding domain"/>
    <property type="match status" value="1"/>
</dbReference>
<dbReference type="InterPro" id="IPR002577">
    <property type="entry name" value="HTH_HxlR"/>
</dbReference>
<evidence type="ECO:0000313" key="5">
    <source>
        <dbReference type="EMBL" id="MFB9328885.1"/>
    </source>
</evidence>
<name>A0ABV5KUG9_9BACL</name>